<gene>
    <name evidence="1" type="ORF">KC669_02620</name>
</gene>
<organism evidence="1 2">
    <name type="scientific">Candidatus Dojkabacteria bacterium</name>
    <dbReference type="NCBI Taxonomy" id="2099670"/>
    <lineage>
        <taxon>Bacteria</taxon>
        <taxon>Candidatus Dojkabacteria</taxon>
    </lineage>
</organism>
<evidence type="ECO:0000313" key="1">
    <source>
        <dbReference type="EMBL" id="MCA9386906.1"/>
    </source>
</evidence>
<accession>A0A955RLC1</accession>
<dbReference type="Proteomes" id="UP000714915">
    <property type="component" value="Unassembled WGS sequence"/>
</dbReference>
<dbReference type="AlphaFoldDB" id="A0A955RLC1"/>
<reference evidence="1" key="2">
    <citation type="journal article" date="2021" name="Microbiome">
        <title>Successional dynamics and alternative stable states in a saline activated sludge microbial community over 9 years.</title>
        <authorList>
            <person name="Wang Y."/>
            <person name="Ye J."/>
            <person name="Ju F."/>
            <person name="Liu L."/>
            <person name="Boyd J.A."/>
            <person name="Deng Y."/>
            <person name="Parks D.H."/>
            <person name="Jiang X."/>
            <person name="Yin X."/>
            <person name="Woodcroft B.J."/>
            <person name="Tyson G.W."/>
            <person name="Hugenholtz P."/>
            <person name="Polz M.F."/>
            <person name="Zhang T."/>
        </authorList>
    </citation>
    <scope>NUCLEOTIDE SEQUENCE</scope>
    <source>
        <strain evidence="1">HKST-UBA09</strain>
    </source>
</reference>
<evidence type="ECO:0000313" key="2">
    <source>
        <dbReference type="Proteomes" id="UP000714915"/>
    </source>
</evidence>
<dbReference type="EMBL" id="JAGQLF010000025">
    <property type="protein sequence ID" value="MCA9386906.1"/>
    <property type="molecule type" value="Genomic_DNA"/>
</dbReference>
<protein>
    <submittedName>
        <fullName evidence="1">Uncharacterized protein</fullName>
    </submittedName>
</protein>
<name>A0A955RLC1_9BACT</name>
<proteinExistence type="predicted"/>
<comment type="caution">
    <text evidence="1">The sequence shown here is derived from an EMBL/GenBank/DDBJ whole genome shotgun (WGS) entry which is preliminary data.</text>
</comment>
<reference evidence="1" key="1">
    <citation type="submission" date="2020-04" db="EMBL/GenBank/DDBJ databases">
        <authorList>
            <person name="Zhang T."/>
        </authorList>
    </citation>
    <scope>NUCLEOTIDE SEQUENCE</scope>
    <source>
        <strain evidence="1">HKST-UBA09</strain>
    </source>
</reference>
<sequence>MEVLEENNIEISDPQFSDTGIALDNPTKEACKIMYRKAYDQFCNMLEDYPIEIRKTTGSYNTESCRFGLYPKSIDSIEAMHIQVVHRTNHRDMEEGLEPELDWYPSDIDVIVKFAAQKETDLIEVLNFIQNSVFKSTRVWVQWHDQDRFKSQ</sequence>